<evidence type="ECO:0000256" key="1">
    <source>
        <dbReference type="SAM" id="Phobius"/>
    </source>
</evidence>
<dbReference type="AlphaFoldDB" id="A0A095TF25"/>
<dbReference type="OrthoDB" id="6557950at2"/>
<sequence>MNNQHSEKSKNITEHRYLILGRPIGLLLLCLAAIVNYVYSILIPVFYILATQFPTDKDIHYTEGVFTYREVGRKYYQIGVKTGRETEFFSCKQNYLGPHFCEIEKIYYDQLTEYLEKNNKRTNIDLKPKLYQQWQGKPAKIGWFSQRYSLLSTRRRVVQVIVDGKEVVKNESVKNIINKRKKNWFIDLIVSLPFLIGIAYLTTVLISNKGTNDEK</sequence>
<name>A0A095TF25_9GAMM</name>
<evidence type="ECO:0000313" key="3">
    <source>
        <dbReference type="Proteomes" id="UP000029577"/>
    </source>
</evidence>
<organism evidence="2 3">
    <name type="scientific">Tatumella morbirosei</name>
    <dbReference type="NCBI Taxonomy" id="642227"/>
    <lineage>
        <taxon>Bacteria</taxon>
        <taxon>Pseudomonadati</taxon>
        <taxon>Pseudomonadota</taxon>
        <taxon>Gammaproteobacteria</taxon>
        <taxon>Enterobacterales</taxon>
        <taxon>Erwiniaceae</taxon>
        <taxon>Tatumella</taxon>
    </lineage>
</organism>
<feature type="transmembrane region" description="Helical" evidence="1">
    <location>
        <begin position="24"/>
        <end position="50"/>
    </location>
</feature>
<dbReference type="Proteomes" id="UP000029577">
    <property type="component" value="Unassembled WGS sequence"/>
</dbReference>
<keyword evidence="1" id="KW-0472">Membrane</keyword>
<gene>
    <name evidence="2" type="ORF">HA49_08715</name>
</gene>
<feature type="transmembrane region" description="Helical" evidence="1">
    <location>
        <begin position="184"/>
        <end position="206"/>
    </location>
</feature>
<keyword evidence="1" id="KW-0812">Transmembrane</keyword>
<keyword evidence="1" id="KW-1133">Transmembrane helix</keyword>
<dbReference type="EMBL" id="JPKR02000004">
    <property type="protein sequence ID" value="KGD75297.1"/>
    <property type="molecule type" value="Genomic_DNA"/>
</dbReference>
<dbReference type="RefSeq" id="WP_038018959.1">
    <property type="nucleotide sequence ID" value="NZ_JPKR02000004.1"/>
</dbReference>
<accession>A0A095TF25</accession>
<protein>
    <submittedName>
        <fullName evidence="2">Uncharacterized protein</fullName>
    </submittedName>
</protein>
<comment type="caution">
    <text evidence="2">The sequence shown here is derived from an EMBL/GenBank/DDBJ whole genome shotgun (WGS) entry which is preliminary data.</text>
</comment>
<keyword evidence="3" id="KW-1185">Reference proteome</keyword>
<reference evidence="2" key="1">
    <citation type="submission" date="2014-12" db="EMBL/GenBank/DDBJ databases">
        <title>The draft genome of the Tatumella morbirosei type strain, LMG23360T isolated from pineapple rot.</title>
        <authorList>
            <person name="Smits T.H."/>
            <person name="Palmer M."/>
            <person name="Venter S.N."/>
            <person name="Duffy B."/>
            <person name="Steenkamp E.T."/>
            <person name="Chan W.Y."/>
            <person name="Coutinho T.A."/>
            <person name="Coetzee M.P."/>
            <person name="De Maayer P."/>
        </authorList>
    </citation>
    <scope>NUCLEOTIDE SEQUENCE [LARGE SCALE GENOMIC DNA]</scope>
    <source>
        <strain evidence="2">LMG 23360</strain>
    </source>
</reference>
<dbReference type="STRING" id="642227.HA49_08715"/>
<proteinExistence type="predicted"/>
<evidence type="ECO:0000313" key="2">
    <source>
        <dbReference type="EMBL" id="KGD75297.1"/>
    </source>
</evidence>